<dbReference type="AlphaFoldDB" id="B8BUS8"/>
<dbReference type="KEGG" id="tps:THAPSDRAFT_32096"/>
<dbReference type="InterPro" id="IPR001279">
    <property type="entry name" value="Metallo-B-lactamas"/>
</dbReference>
<dbReference type="InParanoid" id="B8BUS8"/>
<evidence type="ECO:0000259" key="10">
    <source>
        <dbReference type="SMART" id="SM00849"/>
    </source>
</evidence>
<evidence type="ECO:0000256" key="9">
    <source>
        <dbReference type="ARBA" id="ARBA00031044"/>
    </source>
</evidence>
<dbReference type="CDD" id="cd07723">
    <property type="entry name" value="hydroxyacylglutathione_hydrolase_MBL-fold"/>
    <property type="match status" value="1"/>
</dbReference>
<dbReference type="InterPro" id="IPR017782">
    <property type="entry name" value="Hydroxyacylglutathione_Hdrlase"/>
</dbReference>
<reference evidence="11 12" key="2">
    <citation type="journal article" date="2008" name="Nature">
        <title>The Phaeodactylum genome reveals the evolutionary history of diatom genomes.</title>
        <authorList>
            <person name="Bowler C."/>
            <person name="Allen A.E."/>
            <person name="Badger J.H."/>
            <person name="Grimwood J."/>
            <person name="Jabbari K."/>
            <person name="Kuo A."/>
            <person name="Maheswari U."/>
            <person name="Martens C."/>
            <person name="Maumus F."/>
            <person name="Otillar R.P."/>
            <person name="Rayko E."/>
            <person name="Salamov A."/>
            <person name="Vandepoele K."/>
            <person name="Beszteri B."/>
            <person name="Gruber A."/>
            <person name="Heijde M."/>
            <person name="Katinka M."/>
            <person name="Mock T."/>
            <person name="Valentin K."/>
            <person name="Verret F."/>
            <person name="Berges J.A."/>
            <person name="Brownlee C."/>
            <person name="Cadoret J.P."/>
            <person name="Chiovitti A."/>
            <person name="Choi C.J."/>
            <person name="Coesel S."/>
            <person name="De Martino A."/>
            <person name="Detter J.C."/>
            <person name="Durkin C."/>
            <person name="Falciatore A."/>
            <person name="Fournet J."/>
            <person name="Haruta M."/>
            <person name="Huysman M.J."/>
            <person name="Jenkins B.D."/>
            <person name="Jiroutova K."/>
            <person name="Jorgensen R.E."/>
            <person name="Joubert Y."/>
            <person name="Kaplan A."/>
            <person name="Kroger N."/>
            <person name="Kroth P.G."/>
            <person name="La Roche J."/>
            <person name="Lindquist E."/>
            <person name="Lommer M."/>
            <person name="Martin-Jezequel V."/>
            <person name="Lopez P.J."/>
            <person name="Lucas S."/>
            <person name="Mangogna M."/>
            <person name="McGinnis K."/>
            <person name="Medlin L.K."/>
            <person name="Montsant A."/>
            <person name="Oudot-Le Secq M.P."/>
            <person name="Napoli C."/>
            <person name="Obornik M."/>
            <person name="Parker M.S."/>
            <person name="Petit J.L."/>
            <person name="Porcel B.M."/>
            <person name="Poulsen N."/>
            <person name="Robison M."/>
            <person name="Rychlewski L."/>
            <person name="Rynearson T.A."/>
            <person name="Schmutz J."/>
            <person name="Shapiro H."/>
            <person name="Siaut M."/>
            <person name="Stanley M."/>
            <person name="Sussman M.R."/>
            <person name="Taylor A.R."/>
            <person name="Vardi A."/>
            <person name="von Dassow P."/>
            <person name="Vyverman W."/>
            <person name="Willis A."/>
            <person name="Wyrwicz L.S."/>
            <person name="Rokhsar D.S."/>
            <person name="Weissenbach J."/>
            <person name="Armbrust E.V."/>
            <person name="Green B.R."/>
            <person name="Van de Peer Y."/>
            <person name="Grigoriev I.V."/>
        </authorList>
    </citation>
    <scope>NUCLEOTIDE SEQUENCE [LARGE SCALE GENOMIC DNA]</scope>
    <source>
        <strain evidence="11 12">CCMP1335</strain>
    </source>
</reference>
<accession>B8BUS8</accession>
<evidence type="ECO:0000256" key="8">
    <source>
        <dbReference type="ARBA" id="ARBA00022833"/>
    </source>
</evidence>
<evidence type="ECO:0000256" key="6">
    <source>
        <dbReference type="ARBA" id="ARBA00022723"/>
    </source>
</evidence>
<dbReference type="Pfam" id="PF00753">
    <property type="entry name" value="Lactamase_B"/>
    <property type="match status" value="1"/>
</dbReference>
<comment type="pathway">
    <text evidence="3">Secondary metabolite metabolism; methylglyoxal degradation; (R)-lactate from methylglyoxal: step 2/2.</text>
</comment>
<dbReference type="OMA" id="CVWPGMR"/>
<comment type="similarity">
    <text evidence="4">Belongs to the metallo-beta-lactamase superfamily. Glyoxalase II family.</text>
</comment>
<comment type="cofactor">
    <cofactor evidence="2">
        <name>Zn(2+)</name>
        <dbReference type="ChEBI" id="CHEBI:29105"/>
    </cofactor>
</comment>
<dbReference type="GO" id="GO:0019243">
    <property type="term" value="P:methylglyoxal catabolic process to D-lactate via S-lactoyl-glutathione"/>
    <property type="evidence" value="ECO:0000318"/>
    <property type="project" value="GO_Central"/>
</dbReference>
<dbReference type="HAMAP" id="MF_01374">
    <property type="entry name" value="Glyoxalase_2"/>
    <property type="match status" value="1"/>
</dbReference>
<dbReference type="InterPro" id="IPR050110">
    <property type="entry name" value="Glyoxalase_II_hydrolase"/>
</dbReference>
<evidence type="ECO:0000313" key="11">
    <source>
        <dbReference type="EMBL" id="EED94812.1"/>
    </source>
</evidence>
<comment type="catalytic activity">
    <reaction evidence="1">
        <text>an S-(2-hydroxyacyl)glutathione + H2O = a 2-hydroxy carboxylate + glutathione + H(+)</text>
        <dbReference type="Rhea" id="RHEA:21864"/>
        <dbReference type="ChEBI" id="CHEBI:15377"/>
        <dbReference type="ChEBI" id="CHEBI:15378"/>
        <dbReference type="ChEBI" id="CHEBI:57925"/>
        <dbReference type="ChEBI" id="CHEBI:58896"/>
        <dbReference type="ChEBI" id="CHEBI:71261"/>
        <dbReference type="EC" id="3.1.2.6"/>
    </reaction>
</comment>
<dbReference type="PANTHER" id="PTHR43705:SF1">
    <property type="entry name" value="HYDROXYACYLGLUTATHIONE HYDROLASE GLOB"/>
    <property type="match status" value="1"/>
</dbReference>
<evidence type="ECO:0000313" key="12">
    <source>
        <dbReference type="Proteomes" id="UP000001449"/>
    </source>
</evidence>
<dbReference type="Pfam" id="PF16123">
    <property type="entry name" value="HAGH_C"/>
    <property type="match status" value="1"/>
</dbReference>
<dbReference type="InterPro" id="IPR032282">
    <property type="entry name" value="HAGH_C"/>
</dbReference>
<reference evidence="11 12" key="1">
    <citation type="journal article" date="2004" name="Science">
        <title>The genome of the diatom Thalassiosira pseudonana: ecology, evolution, and metabolism.</title>
        <authorList>
            <person name="Armbrust E.V."/>
            <person name="Berges J.A."/>
            <person name="Bowler C."/>
            <person name="Green B.R."/>
            <person name="Martinez D."/>
            <person name="Putnam N.H."/>
            <person name="Zhou S."/>
            <person name="Allen A.E."/>
            <person name="Apt K.E."/>
            <person name="Bechner M."/>
            <person name="Brzezinski M.A."/>
            <person name="Chaal B.K."/>
            <person name="Chiovitti A."/>
            <person name="Davis A.K."/>
            <person name="Demarest M.S."/>
            <person name="Detter J.C."/>
            <person name="Glavina T."/>
            <person name="Goodstein D."/>
            <person name="Hadi M.Z."/>
            <person name="Hellsten U."/>
            <person name="Hildebrand M."/>
            <person name="Jenkins B.D."/>
            <person name="Jurka J."/>
            <person name="Kapitonov V.V."/>
            <person name="Kroger N."/>
            <person name="Lau W.W."/>
            <person name="Lane T.W."/>
            <person name="Larimer F.W."/>
            <person name="Lippmeier J.C."/>
            <person name="Lucas S."/>
            <person name="Medina M."/>
            <person name="Montsant A."/>
            <person name="Obornik M."/>
            <person name="Parker M.S."/>
            <person name="Palenik B."/>
            <person name="Pazour G.J."/>
            <person name="Richardson P.M."/>
            <person name="Rynearson T.A."/>
            <person name="Saito M.A."/>
            <person name="Schwartz D.C."/>
            <person name="Thamatrakoln K."/>
            <person name="Valentin K."/>
            <person name="Vardi A."/>
            <person name="Wilkerson F.P."/>
            <person name="Rokhsar D.S."/>
        </authorList>
    </citation>
    <scope>NUCLEOTIDE SEQUENCE [LARGE SCALE GENOMIC DNA]</scope>
    <source>
        <strain evidence="11 12">CCMP1335</strain>
    </source>
</reference>
<dbReference type="InterPro" id="IPR035680">
    <property type="entry name" value="Clx_II_MBL"/>
</dbReference>
<dbReference type="SUPFAM" id="SSF56281">
    <property type="entry name" value="Metallo-hydrolase/oxidoreductase"/>
    <property type="match status" value="1"/>
</dbReference>
<dbReference type="HOGENOM" id="CLU_030571_4_1_1"/>
<keyword evidence="8" id="KW-0862">Zinc</keyword>
<dbReference type="SMART" id="SM00849">
    <property type="entry name" value="Lactamase_B"/>
    <property type="match status" value="1"/>
</dbReference>
<evidence type="ECO:0000256" key="4">
    <source>
        <dbReference type="ARBA" id="ARBA00006759"/>
    </source>
</evidence>
<organism evidence="11 12">
    <name type="scientific">Thalassiosira pseudonana</name>
    <name type="common">Marine diatom</name>
    <name type="synonym">Cyclotella nana</name>
    <dbReference type="NCBI Taxonomy" id="35128"/>
    <lineage>
        <taxon>Eukaryota</taxon>
        <taxon>Sar</taxon>
        <taxon>Stramenopiles</taxon>
        <taxon>Ochrophyta</taxon>
        <taxon>Bacillariophyta</taxon>
        <taxon>Coscinodiscophyceae</taxon>
        <taxon>Thalassiosirophycidae</taxon>
        <taxon>Thalassiosirales</taxon>
        <taxon>Thalassiosiraceae</taxon>
        <taxon>Thalassiosira</taxon>
    </lineage>
</organism>
<dbReference type="RefSeq" id="XP_002287369.1">
    <property type="nucleotide sequence ID" value="XM_002287333.1"/>
</dbReference>
<feature type="domain" description="Metallo-beta-lactamase" evidence="10">
    <location>
        <begin position="25"/>
        <end position="181"/>
    </location>
</feature>
<keyword evidence="6" id="KW-0479">Metal-binding</keyword>
<keyword evidence="12" id="KW-1185">Reference proteome</keyword>
<dbReference type="STRING" id="35128.B8BUS8"/>
<dbReference type="EMBL" id="CM000639">
    <property type="protein sequence ID" value="EED94812.1"/>
    <property type="molecule type" value="Genomic_DNA"/>
</dbReference>
<dbReference type="PANTHER" id="PTHR43705">
    <property type="entry name" value="HYDROXYACYLGLUTATHIONE HYDROLASE"/>
    <property type="match status" value="1"/>
</dbReference>
<dbReference type="EC" id="3.1.2.6" evidence="5"/>
<dbReference type="Proteomes" id="UP000001449">
    <property type="component" value="Chromosome 2"/>
</dbReference>
<dbReference type="PaxDb" id="35128-Thaps32096"/>
<evidence type="ECO:0000256" key="1">
    <source>
        <dbReference type="ARBA" id="ARBA00001623"/>
    </source>
</evidence>
<dbReference type="PIRSF" id="PIRSF005457">
    <property type="entry name" value="Glx"/>
    <property type="match status" value="1"/>
</dbReference>
<dbReference type="GO" id="GO:0004416">
    <property type="term" value="F:hydroxyacylglutathione hydrolase activity"/>
    <property type="evidence" value="ECO:0000318"/>
    <property type="project" value="GO_Central"/>
</dbReference>
<evidence type="ECO:0000256" key="2">
    <source>
        <dbReference type="ARBA" id="ARBA00001947"/>
    </source>
</evidence>
<gene>
    <name evidence="11" type="ORF">THAPSDRAFT_32096</name>
</gene>
<dbReference type="InterPro" id="IPR036866">
    <property type="entry name" value="RibonucZ/Hydroxyglut_hydro"/>
</dbReference>
<evidence type="ECO:0000256" key="3">
    <source>
        <dbReference type="ARBA" id="ARBA00004963"/>
    </source>
</evidence>
<dbReference type="GO" id="GO:0046872">
    <property type="term" value="F:metal ion binding"/>
    <property type="evidence" value="ECO:0007669"/>
    <property type="project" value="UniProtKB-KW"/>
</dbReference>
<evidence type="ECO:0000256" key="5">
    <source>
        <dbReference type="ARBA" id="ARBA00011917"/>
    </source>
</evidence>
<dbReference type="eggNOG" id="KOG0813">
    <property type="taxonomic scope" value="Eukaryota"/>
</dbReference>
<proteinExistence type="inferred from homology"/>
<protein>
    <recommendedName>
        <fullName evidence="5">hydroxyacylglutathione hydrolase</fullName>
        <ecNumber evidence="5">3.1.2.6</ecNumber>
    </recommendedName>
    <alternativeName>
        <fullName evidence="9">Glyoxalase II</fullName>
    </alternativeName>
</protein>
<dbReference type="GeneID" id="7446631"/>
<dbReference type="NCBIfam" id="TIGR03413">
    <property type="entry name" value="GSH_gloB"/>
    <property type="match status" value="1"/>
</dbReference>
<dbReference type="Gene3D" id="3.60.15.10">
    <property type="entry name" value="Ribonuclease Z/Hydroxyacylglutathione hydrolase-like"/>
    <property type="match status" value="1"/>
</dbReference>
<evidence type="ECO:0000256" key="7">
    <source>
        <dbReference type="ARBA" id="ARBA00022801"/>
    </source>
</evidence>
<name>B8BUS8_THAPS</name>
<keyword evidence="7 11" id="KW-0378">Hydrolase</keyword>
<sequence length="269" mass="29389">MSGGAATDGSGVGSFEVAQFPCLGDNYGYLIHDPKTKQTAAIDTPSGQAYKDELERRGWKLTHIFNTHHHHDHVGGNMELKTDGVTVYGPAADGRIPGMDVALKENDTFSFGGTEARVIDVGGHTSGHIAFYFPNEKTAFVGDSLFALGCGRMFEGTPTQFWASLQRLRGLPDDTTIYCAHEYTEGNAKFAMSVEPGNADLVKRVEEIKAKRARGEPTVPSLMKEEKLTNPFLRGDVSREIRKNVGASDEESGADVFAKIRRGKDNFRD</sequence>